<comment type="caution">
    <text evidence="1">The sequence shown here is derived from an EMBL/GenBank/DDBJ whole genome shotgun (WGS) entry which is preliminary data.</text>
</comment>
<dbReference type="EMBL" id="CM046400">
    <property type="protein sequence ID" value="KAI8523019.1"/>
    <property type="molecule type" value="Genomic_DNA"/>
</dbReference>
<reference evidence="1" key="1">
    <citation type="submission" date="2022-02" db="EMBL/GenBank/DDBJ databases">
        <title>Plant Genome Project.</title>
        <authorList>
            <person name="Zhang R.-G."/>
        </authorList>
    </citation>
    <scope>NUCLEOTIDE SEQUENCE</scope>
    <source>
        <strain evidence="1">AT1</strain>
    </source>
</reference>
<dbReference type="Proteomes" id="UP001062846">
    <property type="component" value="Chromosome 13"/>
</dbReference>
<evidence type="ECO:0000313" key="2">
    <source>
        <dbReference type="Proteomes" id="UP001062846"/>
    </source>
</evidence>
<name>A0ACC0L2T3_RHOML</name>
<proteinExistence type="predicted"/>
<evidence type="ECO:0000313" key="1">
    <source>
        <dbReference type="EMBL" id="KAI8523019.1"/>
    </source>
</evidence>
<sequence length="362" mass="41029">MTTNMESNYDRAKEVKEFDETKAGVKGLLDAGVVKIPRIFIHVMEKLENRLSENYETSLQVPVIDLGEFKNRPREEIVNEISKASETWGFFQMVNHGIPVGVMEEMIGGIKRFHEQPREVKTEWYSRDVKQRVRFYCNGDLLVAKSANWRDSIACNYDDGVLDSAALPLVCRKEISNYMDGLIRLKEELSKLLSEALGLSSDFLSNIDCMKTASLVCHYYPWCPEPDLTLGANKHSDPSFLTIILQDNIGGLQVLRQNNWVDVQPVKGALIANIGDLMQLITNDKFKSVEHRVLAARVGPRISAACFFYPSIASECKPYGPIKEILSNNNPPLYRETPHKEYQAYYKSKGLDGTSALLHFKL</sequence>
<gene>
    <name evidence="1" type="ORF">RHMOL_Rhmol13G0042200</name>
</gene>
<protein>
    <submittedName>
        <fullName evidence="1">Uncharacterized protein</fullName>
    </submittedName>
</protein>
<keyword evidence="2" id="KW-1185">Reference proteome</keyword>
<accession>A0ACC0L2T3</accession>
<organism evidence="1 2">
    <name type="scientific">Rhododendron molle</name>
    <name type="common">Chinese azalea</name>
    <name type="synonym">Azalea mollis</name>
    <dbReference type="NCBI Taxonomy" id="49168"/>
    <lineage>
        <taxon>Eukaryota</taxon>
        <taxon>Viridiplantae</taxon>
        <taxon>Streptophyta</taxon>
        <taxon>Embryophyta</taxon>
        <taxon>Tracheophyta</taxon>
        <taxon>Spermatophyta</taxon>
        <taxon>Magnoliopsida</taxon>
        <taxon>eudicotyledons</taxon>
        <taxon>Gunneridae</taxon>
        <taxon>Pentapetalae</taxon>
        <taxon>asterids</taxon>
        <taxon>Ericales</taxon>
        <taxon>Ericaceae</taxon>
        <taxon>Ericoideae</taxon>
        <taxon>Rhodoreae</taxon>
        <taxon>Rhododendron</taxon>
    </lineage>
</organism>